<organism evidence="1 2">
    <name type="scientific">Acaulospora colombiana</name>
    <dbReference type="NCBI Taxonomy" id="27376"/>
    <lineage>
        <taxon>Eukaryota</taxon>
        <taxon>Fungi</taxon>
        <taxon>Fungi incertae sedis</taxon>
        <taxon>Mucoromycota</taxon>
        <taxon>Glomeromycotina</taxon>
        <taxon>Glomeromycetes</taxon>
        <taxon>Diversisporales</taxon>
        <taxon>Acaulosporaceae</taxon>
        <taxon>Acaulospora</taxon>
    </lineage>
</organism>
<accession>A0ACA9P3Z5</accession>
<reference evidence="1" key="1">
    <citation type="submission" date="2021-06" db="EMBL/GenBank/DDBJ databases">
        <authorList>
            <person name="Kallberg Y."/>
            <person name="Tangrot J."/>
            <person name="Rosling A."/>
        </authorList>
    </citation>
    <scope>NUCLEOTIDE SEQUENCE</scope>
    <source>
        <strain evidence="1">CL356</strain>
    </source>
</reference>
<gene>
    <name evidence="1" type="ORF">ACOLOM_LOCUS9839</name>
</gene>
<evidence type="ECO:0000313" key="1">
    <source>
        <dbReference type="EMBL" id="CAG8691192.1"/>
    </source>
</evidence>
<keyword evidence="2" id="KW-1185">Reference proteome</keyword>
<dbReference type="Proteomes" id="UP000789525">
    <property type="component" value="Unassembled WGS sequence"/>
</dbReference>
<dbReference type="EMBL" id="CAJVPT010029536">
    <property type="protein sequence ID" value="CAG8691192.1"/>
    <property type="molecule type" value="Genomic_DNA"/>
</dbReference>
<comment type="caution">
    <text evidence="1">The sequence shown here is derived from an EMBL/GenBank/DDBJ whole genome shotgun (WGS) entry which is preliminary data.</text>
</comment>
<name>A0ACA9P3Z5_9GLOM</name>
<proteinExistence type="predicted"/>
<protein>
    <submittedName>
        <fullName evidence="1">11966_t:CDS:1</fullName>
    </submittedName>
</protein>
<sequence>EFHAVRQVVEVGYLCVEVTTTPNELQASVLKVEASKLQSMWSSSESNLRLETKVQPRCSSVGYIYSYQSLESVSSTWTSNSPKVVKDSDGPTLLLSRSFAMTQNNLVSDSVHASYHLVCEMFSAECLLRHPPLQPVQMTKEGAVCIDYPTLVSTPELLQDSIKKAFGSEPDCLGIIVVNKLPPEYPKYRERLLRLAERFAAMKEERREKYADPKSRYSFGWSHGKEIMNGKPDTLKGSYYANPTVDYPTVSEEERQAHPEYYGRNIWPEANEQGVEGFEEAFKDLGRIGANGPKITASAHLTDNSVSLSELIKTSQTTKARLLHYFPPSAENPLPSDDEPVDSCLTGLCSAIYLSHEADGSVQLVSSPSPASGLYIRTRGGDLTKVSIPVDSLAFQTGEALELATAGEGAEKVSRETFALFMQPDTTRVIAEGETFGSFSKKVFDEHYEPILQKECPQSVRVLEIVMHDTNEPPFLSNTLYQLALSGIRWASVRLFTTLIIELLALTFHAKKESRSMIVGELISFPGKTPHSIRRDGGRLALNLLSTPYPQMTRSLAGDHGEDMSSRRRLLNSS</sequence>
<feature type="non-terminal residue" evidence="1">
    <location>
        <position position="574"/>
    </location>
</feature>
<evidence type="ECO:0000313" key="2">
    <source>
        <dbReference type="Proteomes" id="UP000789525"/>
    </source>
</evidence>
<feature type="non-terminal residue" evidence="1">
    <location>
        <position position="1"/>
    </location>
</feature>